<dbReference type="OrthoDB" id="2734858at2"/>
<name>A0A3S1DPH3_9BACL</name>
<dbReference type="Pfam" id="PF11457">
    <property type="entry name" value="DUF3021"/>
    <property type="match status" value="1"/>
</dbReference>
<dbReference type="RefSeq" id="WP_127192533.1">
    <property type="nucleotide sequence ID" value="NZ_RZNY01000010.1"/>
</dbReference>
<keyword evidence="1" id="KW-0812">Transmembrane</keyword>
<dbReference type="AlphaFoldDB" id="A0A3S1DPH3"/>
<keyword evidence="3" id="KW-1185">Reference proteome</keyword>
<dbReference type="InterPro" id="IPR021560">
    <property type="entry name" value="DUF3021"/>
</dbReference>
<evidence type="ECO:0000313" key="2">
    <source>
        <dbReference type="EMBL" id="RUT46081.1"/>
    </source>
</evidence>
<feature type="transmembrane region" description="Helical" evidence="1">
    <location>
        <begin position="43"/>
        <end position="63"/>
    </location>
</feature>
<evidence type="ECO:0000256" key="1">
    <source>
        <dbReference type="SAM" id="Phobius"/>
    </source>
</evidence>
<dbReference type="EMBL" id="RZNY01000010">
    <property type="protein sequence ID" value="RUT46081.1"/>
    <property type="molecule type" value="Genomic_DNA"/>
</dbReference>
<gene>
    <name evidence="2" type="ORF">EJP82_13200</name>
</gene>
<comment type="caution">
    <text evidence="2">The sequence shown here is derived from an EMBL/GenBank/DDBJ whole genome shotgun (WGS) entry which is preliminary data.</text>
</comment>
<keyword evidence="1" id="KW-1133">Transmembrane helix</keyword>
<organism evidence="2 3">
    <name type="scientific">Paenibacillus anaericanus</name>
    <dbReference type="NCBI Taxonomy" id="170367"/>
    <lineage>
        <taxon>Bacteria</taxon>
        <taxon>Bacillati</taxon>
        <taxon>Bacillota</taxon>
        <taxon>Bacilli</taxon>
        <taxon>Bacillales</taxon>
        <taxon>Paenibacillaceae</taxon>
        <taxon>Paenibacillus</taxon>
    </lineage>
</organism>
<feature type="transmembrane region" description="Helical" evidence="1">
    <location>
        <begin position="75"/>
        <end position="96"/>
    </location>
</feature>
<feature type="transmembrane region" description="Helical" evidence="1">
    <location>
        <begin position="102"/>
        <end position="120"/>
    </location>
</feature>
<proteinExistence type="predicted"/>
<reference evidence="2 3" key="1">
    <citation type="submission" date="2018-12" db="EMBL/GenBank/DDBJ databases">
        <authorList>
            <person name="Sun L."/>
            <person name="Chen Z."/>
        </authorList>
    </citation>
    <scope>NUCLEOTIDE SEQUENCE [LARGE SCALE GENOMIC DNA]</scope>
    <source>
        <strain evidence="2 3">DSM 15890</strain>
    </source>
</reference>
<protein>
    <submittedName>
        <fullName evidence="2">DUF3021 domain-containing protein</fullName>
    </submittedName>
</protein>
<keyword evidence="1" id="KW-0472">Membrane</keyword>
<accession>A0A3S1DPH3</accession>
<feature type="transmembrane region" description="Helical" evidence="1">
    <location>
        <begin position="12"/>
        <end position="31"/>
    </location>
</feature>
<dbReference type="Proteomes" id="UP000279446">
    <property type="component" value="Unassembled WGS sequence"/>
</dbReference>
<evidence type="ECO:0000313" key="3">
    <source>
        <dbReference type="Proteomes" id="UP000279446"/>
    </source>
</evidence>
<sequence>MKLKEYLKELIRDFLIIFAIVVIFITVLRQIFSPNEHFELTDIFIYMICALAGDLPSLIFYSSKEISEKEMRLRIIIHFVVLEVVILTLANVMAWISGPLDTLLLAIQIAVIYVLVRFLTWRDDRKSAHRINEKLKAMKEESMHVSE</sequence>